<dbReference type="Proteomes" id="UP000464317">
    <property type="component" value="Chromosome"/>
</dbReference>
<dbReference type="GO" id="GO:0030527">
    <property type="term" value="F:structural constituent of chromatin"/>
    <property type="evidence" value="ECO:0007669"/>
    <property type="project" value="InterPro"/>
</dbReference>
<dbReference type="RefSeq" id="WP_036430670.1">
    <property type="nucleotide sequence ID" value="NZ_AP022325.1"/>
</dbReference>
<evidence type="ECO:0000256" key="2">
    <source>
        <dbReference type="ARBA" id="ARBA00023125"/>
    </source>
</evidence>
<dbReference type="PANTHER" id="PTHR33175">
    <property type="entry name" value="DNA-BINDING PROTEIN HU"/>
    <property type="match status" value="1"/>
</dbReference>
<gene>
    <name evidence="4" type="ORF">JPM2_6740</name>
</gene>
<comment type="similarity">
    <text evidence="3">Belongs to the bacterial histone-like protein family.</text>
</comment>
<keyword evidence="1" id="KW-0226">DNA condensation</keyword>
<name>A0A809RVG8_9BACT</name>
<dbReference type="GO" id="GO:0030261">
    <property type="term" value="P:chromosome condensation"/>
    <property type="evidence" value="ECO:0007669"/>
    <property type="project" value="UniProtKB-KW"/>
</dbReference>
<dbReference type="PANTHER" id="PTHR33175:SF3">
    <property type="entry name" value="DNA-BINDING PROTEIN HU-BETA"/>
    <property type="match status" value="1"/>
</dbReference>
<evidence type="ECO:0000313" key="4">
    <source>
        <dbReference type="EMBL" id="BBU47981.1"/>
    </source>
</evidence>
<proteinExistence type="inferred from homology"/>
<keyword evidence="5" id="KW-1185">Reference proteome</keyword>
<sequence length="93" mass="10762">MTKKEFLAEVADRLEVKPKEVEQVLDAMLFVLKEQLIAEDTVRLSDFGIFSTVVKKQRTIVNKFTGKEQVVPQKRTVRYKPSKYLKELVDFGA</sequence>
<evidence type="ECO:0000256" key="3">
    <source>
        <dbReference type="RuleBase" id="RU003939"/>
    </source>
</evidence>
<evidence type="ECO:0000256" key="1">
    <source>
        <dbReference type="ARBA" id="ARBA00023067"/>
    </source>
</evidence>
<keyword evidence="2 4" id="KW-0238">DNA-binding</keyword>
<dbReference type="InterPro" id="IPR010992">
    <property type="entry name" value="IHF-like_DNA-bd_dom_sf"/>
</dbReference>
<dbReference type="KEGG" id="mfel:JPM2_6740"/>
<dbReference type="AlphaFoldDB" id="A0A809RVG8"/>
<organism evidence="4 5">
    <name type="scientific">Mycoplasmopsis felis</name>
    <dbReference type="NCBI Taxonomy" id="33923"/>
    <lineage>
        <taxon>Bacteria</taxon>
        <taxon>Bacillati</taxon>
        <taxon>Mycoplasmatota</taxon>
        <taxon>Mycoplasmoidales</taxon>
        <taxon>Metamycoplasmataceae</taxon>
        <taxon>Mycoplasmopsis</taxon>
    </lineage>
</organism>
<reference evidence="4 5" key="1">
    <citation type="submission" date="2020-01" db="EMBL/GenBank/DDBJ databases">
        <title>Complete genome sequence of Mycoplasma felis strain Myco-2.</title>
        <authorList>
            <person name="Kinoshita Y."/>
            <person name="Niwa H."/>
            <person name="Uchida-Fujii E."/>
            <person name="Nukada T."/>
        </authorList>
    </citation>
    <scope>NUCLEOTIDE SEQUENCE [LARGE SCALE GENOMIC DNA]</scope>
    <source>
        <strain evidence="4 5">Myco-2</strain>
    </source>
</reference>
<evidence type="ECO:0000313" key="5">
    <source>
        <dbReference type="Proteomes" id="UP000464317"/>
    </source>
</evidence>
<dbReference type="GeneID" id="89496199"/>
<dbReference type="Pfam" id="PF00216">
    <property type="entry name" value="Bac_DNA_binding"/>
    <property type="match status" value="1"/>
</dbReference>
<dbReference type="GO" id="GO:0003677">
    <property type="term" value="F:DNA binding"/>
    <property type="evidence" value="ECO:0007669"/>
    <property type="project" value="UniProtKB-KW"/>
</dbReference>
<dbReference type="SMART" id="SM00411">
    <property type="entry name" value="BHL"/>
    <property type="match status" value="1"/>
</dbReference>
<dbReference type="CDD" id="cd00591">
    <property type="entry name" value="HU_IHF"/>
    <property type="match status" value="1"/>
</dbReference>
<dbReference type="SUPFAM" id="SSF47729">
    <property type="entry name" value="IHF-like DNA-binding proteins"/>
    <property type="match status" value="1"/>
</dbReference>
<accession>A0A809RVG8</accession>
<dbReference type="Gene3D" id="4.10.520.10">
    <property type="entry name" value="IHF-like DNA-binding proteins"/>
    <property type="match status" value="1"/>
</dbReference>
<protein>
    <submittedName>
        <fullName evidence="4">DNA-binding protein</fullName>
    </submittedName>
</protein>
<dbReference type="InterPro" id="IPR000119">
    <property type="entry name" value="Hist_DNA-bd"/>
</dbReference>
<dbReference type="EMBL" id="AP022325">
    <property type="protein sequence ID" value="BBU47981.1"/>
    <property type="molecule type" value="Genomic_DNA"/>
</dbReference>